<sequence length="481" mass="54764">MTAVHWFRKGLRIHDNPALSAAVEEGLELRPVFILDPWFVSNARVGGNRWRFLVQSLDDLNQSLMKLGTRLFVIRGKPEDVFPKLMKDWNIKKLTWEIDTEPYAVKRDACIEEIAKDQNIKVVSKVGHTLYSTQLLLQKNLGRPPLTYQAMLALVSKMGDPPRPVAELSSLPNTSKLKDPDHWIDQYKLPLLKDMGLQPISMSPFTLFTGFNVQIVGDILAIVCRKSWVCKFEKPKTSPNSLEPSTTVLSPYLKFGCLSPRVMYFRLKEVNFYNTSIPTHLATFGQFVTFGLILLSYPLISGQALSTHIVWQNNSVVSKALETLIAFQYPYIYSDIVLILHYLQTNNSCSVGKTVLSWPYDAAGGPTLTLRQHYRSDVANSMDAHWGTVLHFFHIPSPIFFSLITLKFGENIPASDLRPRIFPTFGYPSCKVALCGHIARQCIHLHHYPYRVRDDDVARDKKLEQILAACSEKKKNRLEKQ</sequence>
<gene>
    <name evidence="4" type="ORF">MNOR_LOCUS17887</name>
</gene>
<feature type="non-terminal residue" evidence="4">
    <location>
        <position position="481"/>
    </location>
</feature>
<keyword evidence="2" id="KW-0285">Flavoprotein</keyword>
<dbReference type="InterPro" id="IPR036134">
    <property type="entry name" value="Crypto/Photolyase_FAD-like_sf"/>
</dbReference>
<comment type="similarity">
    <text evidence="1">Belongs to the DNA photolyase class-1 family.</text>
</comment>
<dbReference type="GO" id="GO:0032922">
    <property type="term" value="P:circadian regulation of gene expression"/>
    <property type="evidence" value="ECO:0007669"/>
    <property type="project" value="TreeGrafter"/>
</dbReference>
<dbReference type="PANTHER" id="PTHR11455:SF9">
    <property type="entry name" value="CRYPTOCHROME CIRCADIAN CLOCK 5 ISOFORM X1"/>
    <property type="match status" value="1"/>
</dbReference>
<evidence type="ECO:0000256" key="1">
    <source>
        <dbReference type="ARBA" id="ARBA00005862"/>
    </source>
</evidence>
<dbReference type="SUPFAM" id="SSF52425">
    <property type="entry name" value="Cryptochrome/photolyase, N-terminal domain"/>
    <property type="match status" value="1"/>
</dbReference>
<dbReference type="Pfam" id="PF00875">
    <property type="entry name" value="DNA_photolyase"/>
    <property type="match status" value="1"/>
</dbReference>
<dbReference type="InterPro" id="IPR006050">
    <property type="entry name" value="DNA_photolyase_N"/>
</dbReference>
<evidence type="ECO:0000259" key="3">
    <source>
        <dbReference type="PROSITE" id="PS51645"/>
    </source>
</evidence>
<dbReference type="InterPro" id="IPR002081">
    <property type="entry name" value="Cryptochrome/DNA_photolyase_1"/>
</dbReference>
<evidence type="ECO:0000256" key="2">
    <source>
        <dbReference type="PIRSR" id="PIRSR602081-1"/>
    </source>
</evidence>
<dbReference type="InterPro" id="IPR014729">
    <property type="entry name" value="Rossmann-like_a/b/a_fold"/>
</dbReference>
<evidence type="ECO:0000313" key="5">
    <source>
        <dbReference type="Proteomes" id="UP001497623"/>
    </source>
</evidence>
<dbReference type="GO" id="GO:0071949">
    <property type="term" value="F:FAD binding"/>
    <property type="evidence" value="ECO:0007669"/>
    <property type="project" value="TreeGrafter"/>
</dbReference>
<name>A0AAV2QWN6_MEGNR</name>
<keyword evidence="5" id="KW-1185">Reference proteome</keyword>
<comment type="caution">
    <text evidence="4">The sequence shown here is derived from an EMBL/GenBank/DDBJ whole genome shotgun (WGS) entry which is preliminary data.</text>
</comment>
<organism evidence="4 5">
    <name type="scientific">Meganyctiphanes norvegica</name>
    <name type="common">Northern krill</name>
    <name type="synonym">Thysanopoda norvegica</name>
    <dbReference type="NCBI Taxonomy" id="48144"/>
    <lineage>
        <taxon>Eukaryota</taxon>
        <taxon>Metazoa</taxon>
        <taxon>Ecdysozoa</taxon>
        <taxon>Arthropoda</taxon>
        <taxon>Crustacea</taxon>
        <taxon>Multicrustacea</taxon>
        <taxon>Malacostraca</taxon>
        <taxon>Eumalacostraca</taxon>
        <taxon>Eucarida</taxon>
        <taxon>Euphausiacea</taxon>
        <taxon>Euphausiidae</taxon>
        <taxon>Meganyctiphanes</taxon>
    </lineage>
</organism>
<dbReference type="Proteomes" id="UP001497623">
    <property type="component" value="Unassembled WGS sequence"/>
</dbReference>
<dbReference type="GO" id="GO:0003677">
    <property type="term" value="F:DNA binding"/>
    <property type="evidence" value="ECO:0007669"/>
    <property type="project" value="TreeGrafter"/>
</dbReference>
<dbReference type="Gene3D" id="1.25.40.80">
    <property type="match status" value="1"/>
</dbReference>
<feature type="binding site" evidence="2">
    <location>
        <begin position="246"/>
        <end position="250"/>
    </location>
    <ligand>
        <name>FAD</name>
        <dbReference type="ChEBI" id="CHEBI:57692"/>
    </ligand>
</feature>
<dbReference type="PANTHER" id="PTHR11455">
    <property type="entry name" value="CRYPTOCHROME"/>
    <property type="match status" value="1"/>
</dbReference>
<dbReference type="SUPFAM" id="SSF48173">
    <property type="entry name" value="Cryptochrome/photolyase FAD-binding domain"/>
    <property type="match status" value="1"/>
</dbReference>
<reference evidence="4 5" key="1">
    <citation type="submission" date="2024-05" db="EMBL/GenBank/DDBJ databases">
        <authorList>
            <person name="Wallberg A."/>
        </authorList>
    </citation>
    <scope>NUCLEOTIDE SEQUENCE [LARGE SCALE GENOMIC DNA]</scope>
</reference>
<dbReference type="PROSITE" id="PS51645">
    <property type="entry name" value="PHR_CRY_ALPHA_BETA"/>
    <property type="match status" value="1"/>
</dbReference>
<evidence type="ECO:0000313" key="4">
    <source>
        <dbReference type="EMBL" id="CAL4104925.1"/>
    </source>
</evidence>
<dbReference type="GO" id="GO:0005634">
    <property type="term" value="C:nucleus"/>
    <property type="evidence" value="ECO:0007669"/>
    <property type="project" value="TreeGrafter"/>
</dbReference>
<dbReference type="InterPro" id="IPR036155">
    <property type="entry name" value="Crypto/Photolyase_N_sf"/>
</dbReference>
<dbReference type="GO" id="GO:0003904">
    <property type="term" value="F:deoxyribodipyrimidine photo-lyase activity"/>
    <property type="evidence" value="ECO:0007669"/>
    <property type="project" value="TreeGrafter"/>
</dbReference>
<feature type="domain" description="Photolyase/cryptochrome alpha/beta" evidence="3">
    <location>
        <begin position="1"/>
        <end position="130"/>
    </location>
</feature>
<comment type="cofactor">
    <cofactor evidence="2">
        <name>FAD</name>
        <dbReference type="ChEBI" id="CHEBI:57692"/>
    </cofactor>
    <text evidence="2">Binds 1 FAD per subunit.</text>
</comment>
<dbReference type="GO" id="GO:0005737">
    <property type="term" value="C:cytoplasm"/>
    <property type="evidence" value="ECO:0007669"/>
    <property type="project" value="TreeGrafter"/>
</dbReference>
<dbReference type="Gene3D" id="3.40.50.620">
    <property type="entry name" value="HUPs"/>
    <property type="match status" value="1"/>
</dbReference>
<dbReference type="AlphaFoldDB" id="A0AAV2QWN6"/>
<dbReference type="EMBL" id="CAXKWB010012540">
    <property type="protein sequence ID" value="CAL4104925.1"/>
    <property type="molecule type" value="Genomic_DNA"/>
</dbReference>
<proteinExistence type="inferred from homology"/>
<accession>A0AAV2QWN6</accession>
<protein>
    <recommendedName>
        <fullName evidence="3">Photolyase/cryptochrome alpha/beta domain-containing protein</fullName>
    </recommendedName>
</protein>
<keyword evidence="2" id="KW-0274">FAD</keyword>
<dbReference type="GO" id="GO:0043153">
    <property type="term" value="P:entrainment of circadian clock by photoperiod"/>
    <property type="evidence" value="ECO:0007669"/>
    <property type="project" value="TreeGrafter"/>
</dbReference>